<feature type="compositionally biased region" description="Low complexity" evidence="1">
    <location>
        <begin position="68"/>
        <end position="78"/>
    </location>
</feature>
<evidence type="ECO:0000313" key="3">
    <source>
        <dbReference type="EMBL" id="KAK5082018.1"/>
    </source>
</evidence>
<comment type="caution">
    <text evidence="3">The sequence shown here is derived from an EMBL/GenBank/DDBJ whole genome shotgun (WGS) entry which is preliminary data.</text>
</comment>
<dbReference type="Pfam" id="PF10252">
    <property type="entry name" value="PP28"/>
    <property type="match status" value="1"/>
</dbReference>
<dbReference type="AlphaFoldDB" id="A0AAN7SUL6"/>
<feature type="compositionally biased region" description="Basic and acidic residues" evidence="1">
    <location>
        <begin position="204"/>
        <end position="237"/>
    </location>
</feature>
<feature type="compositionally biased region" description="Basic and acidic residues" evidence="1">
    <location>
        <begin position="21"/>
        <end position="32"/>
    </location>
</feature>
<protein>
    <recommendedName>
        <fullName evidence="2">Casein kinase substrate phosphoprotein PP28 domain-containing protein</fullName>
    </recommendedName>
</protein>
<dbReference type="EMBL" id="JAVRRJ010000008">
    <property type="protein sequence ID" value="KAK5082018.1"/>
    <property type="molecule type" value="Genomic_DNA"/>
</dbReference>
<organism evidence="3 4">
    <name type="scientific">Lithohypha guttulata</name>
    <dbReference type="NCBI Taxonomy" id="1690604"/>
    <lineage>
        <taxon>Eukaryota</taxon>
        <taxon>Fungi</taxon>
        <taxon>Dikarya</taxon>
        <taxon>Ascomycota</taxon>
        <taxon>Pezizomycotina</taxon>
        <taxon>Eurotiomycetes</taxon>
        <taxon>Chaetothyriomycetidae</taxon>
        <taxon>Chaetothyriales</taxon>
        <taxon>Trichomeriaceae</taxon>
        <taxon>Lithohypha</taxon>
    </lineage>
</organism>
<evidence type="ECO:0000259" key="2">
    <source>
        <dbReference type="Pfam" id="PF10252"/>
    </source>
</evidence>
<feature type="region of interest" description="Disordered" evidence="1">
    <location>
        <begin position="1"/>
        <end position="191"/>
    </location>
</feature>
<evidence type="ECO:0000313" key="4">
    <source>
        <dbReference type="Proteomes" id="UP001309876"/>
    </source>
</evidence>
<keyword evidence="4" id="KW-1185">Reference proteome</keyword>
<proteinExistence type="predicted"/>
<feature type="region of interest" description="Disordered" evidence="1">
    <location>
        <begin position="204"/>
        <end position="258"/>
    </location>
</feature>
<feature type="domain" description="Casein kinase substrate phosphoprotein PP28" evidence="2">
    <location>
        <begin position="128"/>
        <end position="216"/>
    </location>
</feature>
<dbReference type="Proteomes" id="UP001309876">
    <property type="component" value="Unassembled WGS sequence"/>
</dbReference>
<feature type="compositionally biased region" description="Acidic residues" evidence="1">
    <location>
        <begin position="49"/>
        <end position="67"/>
    </location>
</feature>
<dbReference type="InterPro" id="IPR039876">
    <property type="entry name" value="HAP28"/>
</dbReference>
<feature type="compositionally biased region" description="Basic and acidic residues" evidence="1">
    <location>
        <begin position="151"/>
        <end position="191"/>
    </location>
</feature>
<evidence type="ECO:0000256" key="1">
    <source>
        <dbReference type="SAM" id="MobiDB-lite"/>
    </source>
</evidence>
<dbReference type="InterPro" id="IPR019380">
    <property type="entry name" value="Casein_kinase_sb_PP28"/>
</dbReference>
<name>A0AAN7SUL6_9EURO</name>
<feature type="compositionally biased region" description="Acidic residues" evidence="1">
    <location>
        <begin position="111"/>
        <end position="124"/>
    </location>
</feature>
<dbReference type="PANTHER" id="PTHR22055">
    <property type="entry name" value="28 KDA HEAT- AND ACID-STABLE PHOSPHOPROTEIN PDGF-ASSOCIATED PROTEIN"/>
    <property type="match status" value="1"/>
</dbReference>
<sequence>MAPRGRGGKFSKPSRGGGKHFSRDLQPLDKEGNPLGMWRDPADKKEESSSEEEDETSEEESDEEEDAPSGSAAAAAQELSREQRRELARKKKAAAIAKKNKKVAEVGDMPTDSEEESSEEDEGDLPANPNHTSKARNQARAVTGAANEAPLPRRDQKENLSRREKEAIAAQAAKERYQKLHAEGKTDEAKADLARLRLIKEQREEAAARKQAEKEEREERERENKEKLDKEDKKRADAMGNTSAKKPLKSRVEVKGKK</sequence>
<reference evidence="3 4" key="1">
    <citation type="submission" date="2023-08" db="EMBL/GenBank/DDBJ databases">
        <title>Black Yeasts Isolated from many extreme environments.</title>
        <authorList>
            <person name="Coleine C."/>
            <person name="Stajich J.E."/>
            <person name="Selbmann L."/>
        </authorList>
    </citation>
    <scope>NUCLEOTIDE SEQUENCE [LARGE SCALE GENOMIC DNA]</scope>
    <source>
        <strain evidence="3 4">CCFEE 5910</strain>
    </source>
</reference>
<feature type="compositionally biased region" description="Basic residues" evidence="1">
    <location>
        <begin position="87"/>
        <end position="101"/>
    </location>
</feature>
<accession>A0AAN7SUL6</accession>
<gene>
    <name evidence="3" type="ORF">LTR05_007160</name>
</gene>